<dbReference type="InterPro" id="IPR027278">
    <property type="entry name" value="ACCD_DCysDesulf"/>
</dbReference>
<feature type="domain" description="Tryptophan synthase beta chain-like PALP" evidence="4">
    <location>
        <begin position="72"/>
        <end position="228"/>
    </location>
</feature>
<comment type="similarity">
    <text evidence="2">Belongs to the ACC deaminase/D-cysteine desulfhydrase family.</text>
</comment>
<dbReference type="SUPFAM" id="SSF53686">
    <property type="entry name" value="Tryptophan synthase beta subunit-like PLP-dependent enzymes"/>
    <property type="match status" value="1"/>
</dbReference>
<dbReference type="InterPro" id="IPR001926">
    <property type="entry name" value="TrpB-like_PALP"/>
</dbReference>
<evidence type="ECO:0000313" key="5">
    <source>
        <dbReference type="EMBL" id="KAJ8310753.1"/>
    </source>
</evidence>
<evidence type="ECO:0000256" key="3">
    <source>
        <dbReference type="ARBA" id="ARBA00022898"/>
    </source>
</evidence>
<dbReference type="InterPro" id="IPR036052">
    <property type="entry name" value="TrpB-like_PALP_sf"/>
</dbReference>
<dbReference type="Proteomes" id="UP001217089">
    <property type="component" value="Unassembled WGS sequence"/>
</dbReference>
<comment type="caution">
    <text evidence="5">The sequence shown here is derived from an EMBL/GenBank/DDBJ whole genome shotgun (WGS) entry which is preliminary data.</text>
</comment>
<name>A0ABQ9F5A5_TEGGR</name>
<proteinExistence type="inferred from homology"/>
<protein>
    <recommendedName>
        <fullName evidence="4">Tryptophan synthase beta chain-like PALP domain-containing protein</fullName>
    </recommendedName>
</protein>
<dbReference type="Gene3D" id="3.40.50.1100">
    <property type="match status" value="2"/>
</dbReference>
<evidence type="ECO:0000256" key="1">
    <source>
        <dbReference type="ARBA" id="ARBA00001933"/>
    </source>
</evidence>
<organism evidence="5 6">
    <name type="scientific">Tegillarca granosa</name>
    <name type="common">Malaysian cockle</name>
    <name type="synonym">Anadara granosa</name>
    <dbReference type="NCBI Taxonomy" id="220873"/>
    <lineage>
        <taxon>Eukaryota</taxon>
        <taxon>Metazoa</taxon>
        <taxon>Spiralia</taxon>
        <taxon>Lophotrochozoa</taxon>
        <taxon>Mollusca</taxon>
        <taxon>Bivalvia</taxon>
        <taxon>Autobranchia</taxon>
        <taxon>Pteriomorphia</taxon>
        <taxon>Arcoida</taxon>
        <taxon>Arcoidea</taxon>
        <taxon>Arcidae</taxon>
        <taxon>Tegillarca</taxon>
    </lineage>
</organism>
<gene>
    <name evidence="5" type="ORF">KUTeg_012618</name>
</gene>
<dbReference type="Pfam" id="PF00291">
    <property type="entry name" value="PALP"/>
    <property type="match status" value="1"/>
</dbReference>
<reference evidence="5 6" key="1">
    <citation type="submission" date="2022-12" db="EMBL/GenBank/DDBJ databases">
        <title>Chromosome-level genome of Tegillarca granosa.</title>
        <authorList>
            <person name="Kim J."/>
        </authorList>
    </citation>
    <scope>NUCLEOTIDE SEQUENCE [LARGE SCALE GENOMIC DNA]</scope>
    <source>
        <strain evidence="5">Teg-2019</strain>
        <tissue evidence="5">Adductor muscle</tissue>
    </source>
</reference>
<keyword evidence="3" id="KW-0663">Pyridoxal phosphate</keyword>
<dbReference type="PANTHER" id="PTHR43780:SF2">
    <property type="entry name" value="1-AMINOCYCLOPROPANE-1-CARBOXYLATE DEAMINASE-RELATED"/>
    <property type="match status" value="1"/>
</dbReference>
<dbReference type="PANTHER" id="PTHR43780">
    <property type="entry name" value="1-AMINOCYCLOPROPANE-1-CARBOXYLATE DEAMINASE-RELATED"/>
    <property type="match status" value="1"/>
</dbReference>
<dbReference type="PIRSF" id="PIRSF006278">
    <property type="entry name" value="ACCD_DCysDesulf"/>
    <property type="match status" value="1"/>
</dbReference>
<evidence type="ECO:0000259" key="4">
    <source>
        <dbReference type="Pfam" id="PF00291"/>
    </source>
</evidence>
<keyword evidence="6" id="KW-1185">Reference proteome</keyword>
<dbReference type="EMBL" id="JARBDR010000640">
    <property type="protein sequence ID" value="KAJ8310753.1"/>
    <property type="molecule type" value="Genomic_DNA"/>
</dbReference>
<comment type="cofactor">
    <cofactor evidence="1">
        <name>pyridoxal 5'-phosphate</name>
        <dbReference type="ChEBI" id="CHEBI:597326"/>
    </cofactor>
</comment>
<evidence type="ECO:0000256" key="2">
    <source>
        <dbReference type="ARBA" id="ARBA00008639"/>
    </source>
</evidence>
<accession>A0ABQ9F5A5</accession>
<sequence>MSKKLANPETPIHKWTLPGIPEGFSISIKRDDMTGSTLSGNKVRKLEFLLAEALDRGCKHVITCGGIQAETGESSLLIPVGGSDEIGLFGYINVFQEMITQGLLEDFDDIVFACGSGGTAEGLCIANYLTGQKLKVHGIIVSDDKKYFHDHVNSLLVKMNLNVSSPDILNLIEGYKGTGYDFIIKIASMTGIMLDPVYTGKAARGLVHELNNNPHLFKGRRILFLHTGGIFGLYDNRINSTLKLQNEQDNMIQMWESIDDYPS</sequence>
<evidence type="ECO:0000313" key="6">
    <source>
        <dbReference type="Proteomes" id="UP001217089"/>
    </source>
</evidence>